<name>A0ABQ1G4A0_9GAMM</name>
<dbReference type="RefSeq" id="WP_188470833.1">
    <property type="nucleotide sequence ID" value="NZ_BMFZ01000002.1"/>
</dbReference>
<reference evidence="2" key="1">
    <citation type="journal article" date="2019" name="Int. J. Syst. Evol. Microbiol.">
        <title>The Global Catalogue of Microorganisms (GCM) 10K type strain sequencing project: providing services to taxonomists for standard genome sequencing and annotation.</title>
        <authorList>
            <consortium name="The Broad Institute Genomics Platform"/>
            <consortium name="The Broad Institute Genome Sequencing Center for Infectious Disease"/>
            <person name="Wu L."/>
            <person name="Ma J."/>
        </authorList>
    </citation>
    <scope>NUCLEOTIDE SEQUENCE [LARGE SCALE GENOMIC DNA]</scope>
    <source>
        <strain evidence="2">CGMCC 1.12806</strain>
    </source>
</reference>
<evidence type="ECO:0000313" key="2">
    <source>
        <dbReference type="Proteomes" id="UP000627464"/>
    </source>
</evidence>
<organism evidence="1 2">
    <name type="scientific">Hafnia psychrotolerans</name>
    <dbReference type="NCBI Taxonomy" id="1477018"/>
    <lineage>
        <taxon>Bacteria</taxon>
        <taxon>Pseudomonadati</taxon>
        <taxon>Pseudomonadota</taxon>
        <taxon>Gammaproteobacteria</taxon>
        <taxon>Enterobacterales</taxon>
        <taxon>Hafniaceae</taxon>
        <taxon>Hafnia</taxon>
    </lineage>
</organism>
<keyword evidence="2" id="KW-1185">Reference proteome</keyword>
<evidence type="ECO:0000313" key="1">
    <source>
        <dbReference type="EMBL" id="GGA36284.1"/>
    </source>
</evidence>
<accession>A0ABQ1G4A0</accession>
<proteinExistence type="predicted"/>
<gene>
    <name evidence="1" type="ORF">GCM10011328_08900</name>
</gene>
<comment type="caution">
    <text evidence="1">The sequence shown here is derived from an EMBL/GenBank/DDBJ whole genome shotgun (WGS) entry which is preliminary data.</text>
</comment>
<sequence>MICQHNRLEYIEANFSHWLTNPLRSRRGDIAALQDEFIRVLMEFARSYKYLGTLDDAPPHIIPIGYFNDIGHAIKVQEQYCCGELFHVIDVRDEWIRKTLTRLRDIYSDMDRLAME</sequence>
<protein>
    <submittedName>
        <fullName evidence="1">Uncharacterized protein</fullName>
    </submittedName>
</protein>
<dbReference type="EMBL" id="BMFZ01000002">
    <property type="protein sequence ID" value="GGA36284.1"/>
    <property type="molecule type" value="Genomic_DNA"/>
</dbReference>
<dbReference type="Proteomes" id="UP000627464">
    <property type="component" value="Unassembled WGS sequence"/>
</dbReference>